<evidence type="ECO:0000259" key="2">
    <source>
        <dbReference type="SMART" id="SM01037"/>
    </source>
</evidence>
<reference evidence="3" key="1">
    <citation type="journal article" date="2023" name="Plant J.">
        <title>The genome of the king protea, Protea cynaroides.</title>
        <authorList>
            <person name="Chang J."/>
            <person name="Duong T.A."/>
            <person name="Schoeman C."/>
            <person name="Ma X."/>
            <person name="Roodt D."/>
            <person name="Barker N."/>
            <person name="Li Z."/>
            <person name="Van de Peer Y."/>
            <person name="Mizrachi E."/>
        </authorList>
    </citation>
    <scope>NUCLEOTIDE SEQUENCE</scope>
    <source>
        <tissue evidence="3">Young leaves</tissue>
    </source>
</reference>
<organism evidence="3 4">
    <name type="scientific">Protea cynaroides</name>
    <dbReference type="NCBI Taxonomy" id="273540"/>
    <lineage>
        <taxon>Eukaryota</taxon>
        <taxon>Viridiplantae</taxon>
        <taxon>Streptophyta</taxon>
        <taxon>Embryophyta</taxon>
        <taxon>Tracheophyta</taxon>
        <taxon>Spermatophyta</taxon>
        <taxon>Magnoliopsida</taxon>
        <taxon>Proteales</taxon>
        <taxon>Proteaceae</taxon>
        <taxon>Protea</taxon>
    </lineage>
</organism>
<accession>A0A9Q0K7I6</accession>
<proteinExistence type="inferred from homology"/>
<dbReference type="OrthoDB" id="1880172at2759"/>
<comment type="similarity">
    <text evidence="1">Belongs to the BetVI family.</text>
</comment>
<dbReference type="GO" id="GO:0038023">
    <property type="term" value="F:signaling receptor activity"/>
    <property type="evidence" value="ECO:0007669"/>
    <property type="project" value="InterPro"/>
</dbReference>
<dbReference type="PANTHER" id="PTHR31213:SF201">
    <property type="entry name" value="OS03G0300400 PROTEIN"/>
    <property type="match status" value="1"/>
</dbReference>
<evidence type="ECO:0000256" key="1">
    <source>
        <dbReference type="ARBA" id="ARBA00009744"/>
    </source>
</evidence>
<dbReference type="GO" id="GO:0005737">
    <property type="term" value="C:cytoplasm"/>
    <property type="evidence" value="ECO:0007669"/>
    <property type="project" value="TreeGrafter"/>
</dbReference>
<dbReference type="InterPro" id="IPR024949">
    <property type="entry name" value="Bet_v_I_allergen"/>
</dbReference>
<sequence length="158" mass="17457">MGVTVFTDEVTGPIPAARIFKAILDSHNLLPKLIPDKIKSIQVQGDGGPGSIKQINFAEDAPFKFVKHRIDVIDKETFMCKYTLIEGGIIGDKIEKVVETVKFEASPNEGSICKITSEFHTIGDFQLKEEDVKIGKEMALKTSKVVEAYLLENLNAYA</sequence>
<feature type="domain" description="Bet v I/Major latex protein" evidence="2">
    <location>
        <begin position="1"/>
        <end position="153"/>
    </location>
</feature>
<dbReference type="CDD" id="cd07816">
    <property type="entry name" value="Bet_v1-like"/>
    <property type="match status" value="1"/>
</dbReference>
<keyword evidence="4" id="KW-1185">Reference proteome</keyword>
<dbReference type="Pfam" id="PF00407">
    <property type="entry name" value="Bet_v_1"/>
    <property type="match status" value="1"/>
</dbReference>
<dbReference type="PANTHER" id="PTHR31213">
    <property type="entry name" value="OS08G0374000 PROTEIN-RELATED"/>
    <property type="match status" value="1"/>
</dbReference>
<dbReference type="PRINTS" id="PR00634">
    <property type="entry name" value="BETALLERGEN"/>
</dbReference>
<dbReference type="GO" id="GO:0009738">
    <property type="term" value="P:abscisic acid-activated signaling pathway"/>
    <property type="evidence" value="ECO:0007669"/>
    <property type="project" value="InterPro"/>
</dbReference>
<dbReference type="InterPro" id="IPR000916">
    <property type="entry name" value="Bet_v_I/MLP"/>
</dbReference>
<dbReference type="Proteomes" id="UP001141806">
    <property type="component" value="Unassembled WGS sequence"/>
</dbReference>
<dbReference type="GO" id="GO:0005634">
    <property type="term" value="C:nucleus"/>
    <property type="evidence" value="ECO:0007669"/>
    <property type="project" value="TreeGrafter"/>
</dbReference>
<evidence type="ECO:0000313" key="3">
    <source>
        <dbReference type="EMBL" id="KAJ4965315.1"/>
    </source>
</evidence>
<dbReference type="SMART" id="SM01037">
    <property type="entry name" value="Bet_v_1"/>
    <property type="match status" value="1"/>
</dbReference>
<dbReference type="GO" id="GO:0004864">
    <property type="term" value="F:protein phosphatase inhibitor activity"/>
    <property type="evidence" value="ECO:0007669"/>
    <property type="project" value="InterPro"/>
</dbReference>
<gene>
    <name evidence="3" type="ORF">NE237_017164</name>
</gene>
<dbReference type="InterPro" id="IPR050279">
    <property type="entry name" value="Plant_def-hormone_signal"/>
</dbReference>
<dbReference type="GO" id="GO:0010427">
    <property type="term" value="F:abscisic acid binding"/>
    <property type="evidence" value="ECO:0007669"/>
    <property type="project" value="InterPro"/>
</dbReference>
<dbReference type="Gene3D" id="3.30.530.20">
    <property type="match status" value="1"/>
</dbReference>
<dbReference type="InterPro" id="IPR023393">
    <property type="entry name" value="START-like_dom_sf"/>
</dbReference>
<comment type="caution">
    <text evidence="3">The sequence shown here is derived from an EMBL/GenBank/DDBJ whole genome shotgun (WGS) entry which is preliminary data.</text>
</comment>
<dbReference type="AlphaFoldDB" id="A0A9Q0K7I6"/>
<dbReference type="SUPFAM" id="SSF55961">
    <property type="entry name" value="Bet v1-like"/>
    <property type="match status" value="1"/>
</dbReference>
<dbReference type="FunFam" id="3.30.530.20:FF:000007">
    <property type="entry name" value="Major pollen allergen Bet v 1-A"/>
    <property type="match status" value="1"/>
</dbReference>
<evidence type="ECO:0000313" key="4">
    <source>
        <dbReference type="Proteomes" id="UP001141806"/>
    </source>
</evidence>
<protein>
    <recommendedName>
        <fullName evidence="2">Bet v I/Major latex protein domain-containing protein</fullName>
    </recommendedName>
</protein>
<name>A0A9Q0K7I6_9MAGN</name>
<dbReference type="EMBL" id="JAMYWD010000007">
    <property type="protein sequence ID" value="KAJ4965315.1"/>
    <property type="molecule type" value="Genomic_DNA"/>
</dbReference>
<dbReference type="GO" id="GO:0006952">
    <property type="term" value="P:defense response"/>
    <property type="evidence" value="ECO:0007669"/>
    <property type="project" value="InterPro"/>
</dbReference>